<evidence type="ECO:0000313" key="4">
    <source>
        <dbReference type="EMBL" id="KAF3219283.1"/>
    </source>
</evidence>
<sequence>MIKQLSQNGALPEVVKKLRETHEKARSEPSLAELSETLQSVVTLYTRVFIAIDALDECGGMSWARLLEGMFNLQTKHNINLITTSRFIPEIIKKFETFPSLEIRASNDDIENYLGGCFDGSQMELEFSSVIRSNQNLREEIKRVITEFADGMFLLAQLYIRTFEGEMTVKDVKIALKEIQERQQVSTEADKLKLLEEAYDKTMERIEKKAKSSRVAKNALQWIVYSRRPLTVLELQHALGVEVGKDKMDDENIPNIEDVVSVCAGLVVVDKERDIVGLVHYTTQEYFKQSKATGSRTRRPTLQGSALAISHTNRLRVAGVEQKMNFASGWTRILFTIIPPETGGIIRRNPQDWTPE</sequence>
<dbReference type="Pfam" id="PF24883">
    <property type="entry name" value="NPHP3_N"/>
    <property type="match status" value="1"/>
</dbReference>
<feature type="domain" description="Nephrocystin 3-like N-terminal" evidence="3">
    <location>
        <begin position="2"/>
        <end position="86"/>
    </location>
</feature>
<keyword evidence="1" id="KW-0677">Repeat</keyword>
<evidence type="ECO:0000256" key="1">
    <source>
        <dbReference type="ARBA" id="ARBA00022737"/>
    </source>
</evidence>
<evidence type="ECO:0008006" key="6">
    <source>
        <dbReference type="Google" id="ProtNLM"/>
    </source>
</evidence>
<protein>
    <recommendedName>
        <fullName evidence="6">NACHT domain-containing protein</fullName>
    </recommendedName>
</protein>
<dbReference type="Pfam" id="PF22939">
    <property type="entry name" value="WHD_GPIID"/>
    <property type="match status" value="1"/>
</dbReference>
<dbReference type="AlphaFoldDB" id="A0A7C8QMF1"/>
<feature type="domain" description="GPI inositol-deacylase winged helix" evidence="2">
    <location>
        <begin position="203"/>
        <end position="289"/>
    </location>
</feature>
<dbReference type="InterPro" id="IPR056884">
    <property type="entry name" value="NPHP3-like_N"/>
</dbReference>
<accession>A0A7C8QMF1</accession>
<name>A0A7C8QMF1_ORBOL</name>
<evidence type="ECO:0000313" key="5">
    <source>
        <dbReference type="Proteomes" id="UP000472727"/>
    </source>
</evidence>
<dbReference type="PANTHER" id="PTHR10039">
    <property type="entry name" value="AMELOGENIN"/>
    <property type="match status" value="1"/>
</dbReference>
<dbReference type="Proteomes" id="UP000472727">
    <property type="component" value="Unassembled WGS sequence"/>
</dbReference>
<evidence type="ECO:0000259" key="3">
    <source>
        <dbReference type="Pfam" id="PF24883"/>
    </source>
</evidence>
<dbReference type="EMBL" id="WIWS01000037">
    <property type="protein sequence ID" value="KAF3219283.1"/>
    <property type="molecule type" value="Genomic_DNA"/>
</dbReference>
<evidence type="ECO:0000259" key="2">
    <source>
        <dbReference type="Pfam" id="PF22939"/>
    </source>
</evidence>
<organism evidence="4 5">
    <name type="scientific">Orbilia oligospora</name>
    <name type="common">Nematode-trapping fungus</name>
    <name type="synonym">Arthrobotrys oligospora</name>
    <dbReference type="NCBI Taxonomy" id="2813651"/>
    <lineage>
        <taxon>Eukaryota</taxon>
        <taxon>Fungi</taxon>
        <taxon>Dikarya</taxon>
        <taxon>Ascomycota</taxon>
        <taxon>Pezizomycotina</taxon>
        <taxon>Orbiliomycetes</taxon>
        <taxon>Orbiliales</taxon>
        <taxon>Orbiliaceae</taxon>
        <taxon>Orbilia</taxon>
    </lineage>
</organism>
<gene>
    <name evidence="4" type="ORF">TWF106_007124</name>
</gene>
<dbReference type="InterPro" id="IPR054471">
    <property type="entry name" value="GPIID_WHD"/>
</dbReference>
<proteinExistence type="predicted"/>
<dbReference type="PANTHER" id="PTHR10039:SF15">
    <property type="entry name" value="NACHT DOMAIN-CONTAINING PROTEIN"/>
    <property type="match status" value="1"/>
</dbReference>
<comment type="caution">
    <text evidence="4">The sequence shown here is derived from an EMBL/GenBank/DDBJ whole genome shotgun (WGS) entry which is preliminary data.</text>
</comment>
<reference evidence="4 5" key="1">
    <citation type="submission" date="2019-06" db="EMBL/GenBank/DDBJ databases">
        <authorList>
            <person name="Palmer J.M."/>
        </authorList>
    </citation>
    <scope>NUCLEOTIDE SEQUENCE [LARGE SCALE GENOMIC DNA]</scope>
    <source>
        <strain evidence="4 5">TWF106</strain>
    </source>
</reference>